<name>A0A815U3L1_9BILA</name>
<organism evidence="1 3">
    <name type="scientific">Didymodactylos carnosus</name>
    <dbReference type="NCBI Taxonomy" id="1234261"/>
    <lineage>
        <taxon>Eukaryota</taxon>
        <taxon>Metazoa</taxon>
        <taxon>Spiralia</taxon>
        <taxon>Gnathifera</taxon>
        <taxon>Rotifera</taxon>
        <taxon>Eurotatoria</taxon>
        <taxon>Bdelloidea</taxon>
        <taxon>Philodinida</taxon>
        <taxon>Philodinidae</taxon>
        <taxon>Didymodactylos</taxon>
    </lineage>
</organism>
<gene>
    <name evidence="1" type="ORF">GPM918_LOCUS37017</name>
    <name evidence="2" type="ORF">SRO942_LOCUS37778</name>
</gene>
<feature type="non-terminal residue" evidence="1">
    <location>
        <position position="160"/>
    </location>
</feature>
<proteinExistence type="predicted"/>
<evidence type="ECO:0000313" key="3">
    <source>
        <dbReference type="Proteomes" id="UP000663829"/>
    </source>
</evidence>
<protein>
    <submittedName>
        <fullName evidence="1">Uncharacterized protein</fullName>
    </submittedName>
</protein>
<dbReference type="EMBL" id="CAJNOQ010022991">
    <property type="protein sequence ID" value="CAF1508798.1"/>
    <property type="molecule type" value="Genomic_DNA"/>
</dbReference>
<dbReference type="EMBL" id="CAJOBC010088530">
    <property type="protein sequence ID" value="CAF4369829.1"/>
    <property type="molecule type" value="Genomic_DNA"/>
</dbReference>
<keyword evidence="3" id="KW-1185">Reference proteome</keyword>
<dbReference type="Proteomes" id="UP000663829">
    <property type="component" value="Unassembled WGS sequence"/>
</dbReference>
<reference evidence="1" key="1">
    <citation type="submission" date="2021-02" db="EMBL/GenBank/DDBJ databases">
        <authorList>
            <person name="Nowell W R."/>
        </authorList>
    </citation>
    <scope>NUCLEOTIDE SEQUENCE</scope>
</reference>
<accession>A0A815U3L1</accession>
<evidence type="ECO:0000313" key="1">
    <source>
        <dbReference type="EMBL" id="CAF1508798.1"/>
    </source>
</evidence>
<sequence>MDIQQWVIGILKGNKRKDDIQCQIENLFKYLIHSNCQIRKSVKQCFFNQLCNLIIELKQEKFTNTLNMTEILNILTGIIVKCLPEHVKEIKDYNLPYHPCLTKEEEEQQQDDTSTVIIDLYFFYVKNILNDKTITCAMIHQIHESKVNVSPSSTKRYEIL</sequence>
<comment type="caution">
    <text evidence="1">The sequence shown here is derived from an EMBL/GenBank/DDBJ whole genome shotgun (WGS) entry which is preliminary data.</text>
</comment>
<dbReference type="Proteomes" id="UP000681722">
    <property type="component" value="Unassembled WGS sequence"/>
</dbReference>
<dbReference type="AlphaFoldDB" id="A0A815U3L1"/>
<evidence type="ECO:0000313" key="2">
    <source>
        <dbReference type="EMBL" id="CAF4369829.1"/>
    </source>
</evidence>